<feature type="signal peptide" evidence="1">
    <location>
        <begin position="1"/>
        <end position="20"/>
    </location>
</feature>
<keyword evidence="1" id="KW-0732">Signal</keyword>
<keyword evidence="3" id="KW-1185">Reference proteome</keyword>
<accession>A0A2T0WWU2</accession>
<dbReference type="PROSITE" id="PS51257">
    <property type="entry name" value="PROKAR_LIPOPROTEIN"/>
    <property type="match status" value="1"/>
</dbReference>
<dbReference type="EMBL" id="PVTQ01000004">
    <property type="protein sequence ID" value="PRY91145.1"/>
    <property type="molecule type" value="Genomic_DNA"/>
</dbReference>
<sequence>MKILAAVAALALSGCMASVAPDATPVDIMALRASAQAEGAKAIHFANRRSKGPVISTASDDVRWWALGVVAGSTLNQQVQIKSYENGTLCTTTQKPWSGACFRILPSDNAKYPYVMVGRYGNGAKLNEPVRLKKVY</sequence>
<dbReference type="Proteomes" id="UP000238392">
    <property type="component" value="Unassembled WGS sequence"/>
</dbReference>
<organism evidence="2 3">
    <name type="scientific">Donghicola tyrosinivorans</name>
    <dbReference type="NCBI Taxonomy" id="1652492"/>
    <lineage>
        <taxon>Bacteria</taxon>
        <taxon>Pseudomonadati</taxon>
        <taxon>Pseudomonadota</taxon>
        <taxon>Alphaproteobacteria</taxon>
        <taxon>Rhodobacterales</taxon>
        <taxon>Roseobacteraceae</taxon>
        <taxon>Donghicola</taxon>
    </lineage>
</organism>
<evidence type="ECO:0000256" key="1">
    <source>
        <dbReference type="SAM" id="SignalP"/>
    </source>
</evidence>
<feature type="chain" id="PRO_5015729859" description="Lipoprotein" evidence="1">
    <location>
        <begin position="21"/>
        <end position="136"/>
    </location>
</feature>
<evidence type="ECO:0008006" key="4">
    <source>
        <dbReference type="Google" id="ProtNLM"/>
    </source>
</evidence>
<name>A0A2T0WWU2_9RHOB</name>
<proteinExistence type="predicted"/>
<protein>
    <recommendedName>
        <fullName evidence="4">Lipoprotein</fullName>
    </recommendedName>
</protein>
<dbReference type="AlphaFoldDB" id="A0A2T0WWU2"/>
<dbReference type="RefSeq" id="WP_146134917.1">
    <property type="nucleotide sequence ID" value="NZ_PVTQ01000004.1"/>
</dbReference>
<evidence type="ECO:0000313" key="2">
    <source>
        <dbReference type="EMBL" id="PRY91145.1"/>
    </source>
</evidence>
<comment type="caution">
    <text evidence="2">The sequence shown here is derived from an EMBL/GenBank/DDBJ whole genome shotgun (WGS) entry which is preliminary data.</text>
</comment>
<reference evidence="2 3" key="1">
    <citation type="submission" date="2018-03" db="EMBL/GenBank/DDBJ databases">
        <title>Genomic Encyclopedia of Archaeal and Bacterial Type Strains, Phase II (KMG-II): from individual species to whole genera.</title>
        <authorList>
            <person name="Goeker M."/>
        </authorList>
    </citation>
    <scope>NUCLEOTIDE SEQUENCE [LARGE SCALE GENOMIC DNA]</scope>
    <source>
        <strain evidence="2 3">DSM 100212</strain>
    </source>
</reference>
<evidence type="ECO:0000313" key="3">
    <source>
        <dbReference type="Proteomes" id="UP000238392"/>
    </source>
</evidence>
<gene>
    <name evidence="2" type="ORF">CLV74_104161</name>
</gene>